<dbReference type="GO" id="GO:0042773">
    <property type="term" value="P:ATP synthesis coupled electron transport"/>
    <property type="evidence" value="ECO:0007669"/>
    <property type="project" value="InterPro"/>
</dbReference>
<evidence type="ECO:0000256" key="13">
    <source>
        <dbReference type="ARBA" id="ARBA00022967"/>
    </source>
</evidence>
<dbReference type="GO" id="GO:0009535">
    <property type="term" value="C:chloroplast thylakoid membrane"/>
    <property type="evidence" value="ECO:0007669"/>
    <property type="project" value="UniProtKB-SubCell"/>
</dbReference>
<keyword evidence="11 20" id="KW-0521">NADP</keyword>
<evidence type="ECO:0000256" key="6">
    <source>
        <dbReference type="ARBA" id="ARBA00022448"/>
    </source>
</evidence>
<dbReference type="InterPro" id="IPR002128">
    <property type="entry name" value="NADH_UbQ_OxRdtase_chlpt_su5_C"/>
</dbReference>
<keyword evidence="8 20" id="KW-0934">Plastid</keyword>
<comment type="subunit">
    <text evidence="4 20">NDH is composed of at least 16 different subunits, 5 of which are encoded in the nucleus.</text>
</comment>
<dbReference type="NCBIfam" id="TIGR01974">
    <property type="entry name" value="NDH_I_L"/>
    <property type="match status" value="1"/>
</dbReference>
<feature type="transmembrane region" description="Helical" evidence="20">
    <location>
        <begin position="223"/>
        <end position="239"/>
    </location>
</feature>
<feature type="transmembrane region" description="Helical" evidence="20">
    <location>
        <begin position="40"/>
        <end position="60"/>
    </location>
</feature>
<dbReference type="EC" id="7.1.1.-" evidence="20"/>
<evidence type="ECO:0000259" key="23">
    <source>
        <dbReference type="Pfam" id="PF01010"/>
    </source>
</evidence>
<evidence type="ECO:0000256" key="15">
    <source>
        <dbReference type="ARBA" id="ARBA00023027"/>
    </source>
</evidence>
<dbReference type="GO" id="GO:0008137">
    <property type="term" value="F:NADH dehydrogenase (ubiquinone) activity"/>
    <property type="evidence" value="ECO:0007669"/>
    <property type="project" value="InterPro"/>
</dbReference>
<dbReference type="AlphaFoldDB" id="T1WYR5"/>
<keyword evidence="17 20" id="KW-0472">Membrane</keyword>
<evidence type="ECO:0000256" key="19">
    <source>
        <dbReference type="ARBA" id="ARBA00048026"/>
    </source>
</evidence>
<evidence type="ECO:0000313" key="24">
    <source>
        <dbReference type="EMBL" id="AGU44660.1"/>
    </source>
</evidence>
<evidence type="ECO:0000256" key="18">
    <source>
        <dbReference type="ARBA" id="ARBA00047726"/>
    </source>
</evidence>
<keyword evidence="9 20" id="KW-0812">Transmembrane</keyword>
<accession>T1WYR5</accession>
<evidence type="ECO:0000256" key="17">
    <source>
        <dbReference type="ARBA" id="ARBA00023136"/>
    </source>
</evidence>
<evidence type="ECO:0000256" key="12">
    <source>
        <dbReference type="ARBA" id="ARBA00022957"/>
    </source>
</evidence>
<keyword evidence="10 20" id="KW-0874">Quinone</keyword>
<keyword evidence="14 20" id="KW-1133">Transmembrane helix</keyword>
<evidence type="ECO:0000256" key="3">
    <source>
        <dbReference type="ARBA" id="ARBA00008200"/>
    </source>
</evidence>
<dbReference type="Pfam" id="PF01010">
    <property type="entry name" value="Proton_antipo_C"/>
    <property type="match status" value="1"/>
</dbReference>
<comment type="catalytic activity">
    <reaction evidence="19 20">
        <text>a plastoquinone + NADH + (n+1) H(+)(in) = a plastoquinol + NAD(+) + n H(+)(out)</text>
        <dbReference type="Rhea" id="RHEA:42608"/>
        <dbReference type="Rhea" id="RHEA-COMP:9561"/>
        <dbReference type="Rhea" id="RHEA-COMP:9562"/>
        <dbReference type="ChEBI" id="CHEBI:15378"/>
        <dbReference type="ChEBI" id="CHEBI:17757"/>
        <dbReference type="ChEBI" id="CHEBI:57540"/>
        <dbReference type="ChEBI" id="CHEBI:57945"/>
        <dbReference type="ChEBI" id="CHEBI:62192"/>
    </reaction>
</comment>
<feature type="transmembrane region" description="Helical" evidence="20">
    <location>
        <begin position="6"/>
        <end position="28"/>
    </location>
</feature>
<evidence type="ECO:0000259" key="22">
    <source>
        <dbReference type="Pfam" id="PF00662"/>
    </source>
</evidence>
<evidence type="ECO:0000256" key="14">
    <source>
        <dbReference type="ARBA" id="ARBA00022989"/>
    </source>
</evidence>
<feature type="transmembrane region" description="Helical" evidence="20">
    <location>
        <begin position="145"/>
        <end position="166"/>
    </location>
</feature>
<keyword evidence="7 20" id="KW-0150">Chloroplast</keyword>
<keyword evidence="16 20" id="KW-0793">Thylakoid</keyword>
<keyword evidence="15 20" id="KW-0520">NAD</keyword>
<feature type="domain" description="NADH:quinone oxidoreductase/Mrp antiporter transmembrane" evidence="21">
    <location>
        <begin position="141"/>
        <end position="442"/>
    </location>
</feature>
<keyword evidence="13" id="KW-1278">Translocase</keyword>
<feature type="transmembrane region" description="Helical" evidence="20">
    <location>
        <begin position="424"/>
        <end position="447"/>
    </location>
</feature>
<feature type="transmembrane region" description="Helical" evidence="20">
    <location>
        <begin position="85"/>
        <end position="109"/>
    </location>
</feature>
<evidence type="ECO:0000256" key="16">
    <source>
        <dbReference type="ARBA" id="ARBA00023078"/>
    </source>
</evidence>
<dbReference type="PRINTS" id="PR01435">
    <property type="entry name" value="NPOXDRDTASE5"/>
</dbReference>
<feature type="transmembrane region" description="Helical" evidence="20">
    <location>
        <begin position="287"/>
        <end position="311"/>
    </location>
</feature>
<feature type="transmembrane region" description="Helical" evidence="20">
    <location>
        <begin position="187"/>
        <end position="203"/>
    </location>
</feature>
<organism evidence="24">
    <name type="scientific">Camellia yunnanensis</name>
    <dbReference type="NCBI Taxonomy" id="194713"/>
    <lineage>
        <taxon>Eukaryota</taxon>
        <taxon>Viridiplantae</taxon>
        <taxon>Streptophyta</taxon>
        <taxon>Embryophyta</taxon>
        <taxon>Tracheophyta</taxon>
        <taxon>Spermatophyta</taxon>
        <taxon>Magnoliopsida</taxon>
        <taxon>eudicotyledons</taxon>
        <taxon>Gunneridae</taxon>
        <taxon>Pentapetalae</taxon>
        <taxon>asterids</taxon>
        <taxon>Ericales</taxon>
        <taxon>Theaceae</taxon>
        <taxon>Camellia</taxon>
    </lineage>
</organism>
<dbReference type="InterPro" id="IPR001750">
    <property type="entry name" value="ND/Mrp_TM"/>
</dbReference>
<feature type="transmembrane region" description="Helical" evidence="20">
    <location>
        <begin position="726"/>
        <end position="746"/>
    </location>
</feature>
<comment type="catalytic activity">
    <reaction evidence="18 20">
        <text>a plastoquinone + NADPH + (n+1) H(+)(in) = a plastoquinol + NADP(+) + n H(+)(out)</text>
        <dbReference type="Rhea" id="RHEA:42612"/>
        <dbReference type="Rhea" id="RHEA-COMP:9561"/>
        <dbReference type="Rhea" id="RHEA-COMP:9562"/>
        <dbReference type="ChEBI" id="CHEBI:15378"/>
        <dbReference type="ChEBI" id="CHEBI:17757"/>
        <dbReference type="ChEBI" id="CHEBI:57783"/>
        <dbReference type="ChEBI" id="CHEBI:58349"/>
        <dbReference type="ChEBI" id="CHEBI:62192"/>
    </reaction>
</comment>
<keyword evidence="6 20" id="KW-0813">Transport</keyword>
<comment type="function">
    <text evidence="1 20">NDH shuttles electrons from NAD(P)H:plastoquinone, via FMN and iron-sulfur (Fe-S) centers, to quinones in the photosynthetic chain and possibly in a chloroplast respiratory chain. The immediate electron acceptor for the enzyme in this species is believed to be plastoquinone. Couples the redox reaction to proton translocation, and thus conserves the redox energy in a proton gradient.</text>
</comment>
<name>T1WYR5_9ERIC</name>
<keyword evidence="12 20" id="KW-0618">Plastoquinone</keyword>
<evidence type="ECO:0000256" key="8">
    <source>
        <dbReference type="ARBA" id="ARBA00022640"/>
    </source>
</evidence>
<sequence>MEHTYQYAWIIPFAPLPVPVLIGAGLLLFPRATKKLRRMWAFQSVLLLSIAMILSIDMSIQQINSSSIHQYVWSWIINNDFSLEFGYLIDPLTSIMSILITTVGIMVLIYSDNYMSHDQGYLRFFAYMSFFSTSMLGLVTSSNLIQIYIFWELVGMSSYLLIGFWFTRPLAANACQKAFVTNRVGDFGLLLGILGFYWITGSFEFRDLFEIFNNLIYNNEVNVLFVILCAVLLFAGAVAKSAQFPLHVWLPDAMEGPTPISALIHAATMVAAGIFLVARLLPLFIVIPYIMNLISLIGIITVFLGATLALAQKDIKRGLAYSTMSQLGYMMLSLGMGSYRTALFHLITHAYSKALLFLGSGSVIHSMETVVGYSPDKSQNMVLMGGLTKYVPITKTSFLLGTLSLCGIPPLACFWSKDEILNDSWLYSPIFAIIAWFTAGLTAFYMFRIYLLTFEGHLNVHFQDYSGKKSTLFYSISIWGKAYSKTINKSVRLLTFLRMNSNEMTSFFSKKTYRIDENVRNIIRPFITINHFGNKNTYSYPYESDNTMLFPLLVLVLFTLFVGSIGISFNHERMALDILTKWLIPSINLLHQNYNNSLDWYEFLKDAIFSVSIAYFGIFIALFLYKPVYSSLQNVDLINLFFKSKVGSNRILWDKIINVIYDWSYNRGYIDAFYTTSLTGGIRGLAELTHFFDRRVIDGITNGVGVMSFFVGEGIKYVGGGRISSYLFLYLSYVSIFLLIYYFFYITF</sequence>
<protein>
    <recommendedName>
        <fullName evidence="5 20">NAD(P)H-quinone oxidoreductase subunit 5, chloroplastic</fullName>
        <ecNumber evidence="20">7.1.1.-</ecNumber>
    </recommendedName>
    <alternativeName>
        <fullName evidence="20">NADH-plastoquinone oxidoreductase subunit 5</fullName>
    </alternativeName>
</protein>
<dbReference type="InterPro" id="IPR003945">
    <property type="entry name" value="NU5C-like"/>
</dbReference>
<feature type="transmembrane region" description="Helical" evidence="20">
    <location>
        <begin position="260"/>
        <end position="281"/>
    </location>
</feature>
<dbReference type="EMBL" id="KF156838">
    <property type="protein sequence ID" value="AGU44660.1"/>
    <property type="molecule type" value="Genomic_DNA"/>
</dbReference>
<dbReference type="NCBIfam" id="NF005141">
    <property type="entry name" value="PRK06590.1"/>
    <property type="match status" value="1"/>
</dbReference>
<dbReference type="GO" id="GO:0015990">
    <property type="term" value="P:electron transport coupled proton transport"/>
    <property type="evidence" value="ECO:0007669"/>
    <property type="project" value="TreeGrafter"/>
</dbReference>
<comment type="subcellular location">
    <subcellularLocation>
        <location evidence="2 20">Plastid</location>
        <location evidence="2 20">Chloroplast thylakoid membrane</location>
        <topology evidence="2 20">Multi-pass membrane protein</topology>
    </subcellularLocation>
</comment>
<dbReference type="GeneID" id="17098706"/>
<dbReference type="PANTHER" id="PTHR42829">
    <property type="entry name" value="NADH-UBIQUINONE OXIDOREDUCTASE CHAIN 5"/>
    <property type="match status" value="1"/>
</dbReference>
<evidence type="ECO:0000256" key="1">
    <source>
        <dbReference type="ARBA" id="ARBA00004059"/>
    </source>
</evidence>
<dbReference type="GO" id="GO:0003954">
    <property type="term" value="F:NADH dehydrogenase activity"/>
    <property type="evidence" value="ECO:0007669"/>
    <property type="project" value="TreeGrafter"/>
</dbReference>
<evidence type="ECO:0000256" key="5">
    <source>
        <dbReference type="ARBA" id="ARBA00018648"/>
    </source>
</evidence>
<geneLocation type="chloroplast" evidence="24"/>
<reference evidence="24" key="1">
    <citation type="journal article" date="2013" name="PLoS ONE">
        <title>Comparative chloroplast genomes of camellia species.</title>
        <authorList>
            <person name="Yang J.-B."/>
            <person name="Yang S.-X."/>
            <person name="Li H.T."/>
            <person name="Yang J."/>
            <person name="Li D.-Z."/>
        </authorList>
    </citation>
    <scope>NUCLEOTIDE SEQUENCE</scope>
</reference>
<evidence type="ECO:0000256" key="9">
    <source>
        <dbReference type="ARBA" id="ARBA00022692"/>
    </source>
</evidence>
<feature type="domain" description="NADH-Ubiquinone oxidoreductase (complex I) chain 5 N-terminal" evidence="22">
    <location>
        <begin position="75"/>
        <end position="125"/>
    </location>
</feature>
<evidence type="ECO:0000256" key="7">
    <source>
        <dbReference type="ARBA" id="ARBA00022528"/>
    </source>
</evidence>
<feature type="transmembrane region" description="Helical" evidence="20">
    <location>
        <begin position="393"/>
        <end position="412"/>
    </location>
</feature>
<comment type="similarity">
    <text evidence="3 20">Belongs to the complex I subunit 5 family.</text>
</comment>
<dbReference type="InterPro" id="IPR018393">
    <property type="entry name" value="NADHpl_OxRdtase_5_subgr"/>
</dbReference>
<evidence type="ECO:0000256" key="10">
    <source>
        <dbReference type="ARBA" id="ARBA00022719"/>
    </source>
</evidence>
<feature type="domain" description="NADH:ubiquinone/plastoquinone oxidoreductase chloroplast chain 5 C-terminal" evidence="23">
    <location>
        <begin position="448"/>
        <end position="693"/>
    </location>
</feature>
<evidence type="ECO:0000259" key="21">
    <source>
        <dbReference type="Pfam" id="PF00361"/>
    </source>
</evidence>
<dbReference type="InterPro" id="IPR001516">
    <property type="entry name" value="Proton_antipo_N"/>
</dbReference>
<proteinExistence type="inferred from homology"/>
<dbReference type="Pfam" id="PF00361">
    <property type="entry name" value="Proton_antipo_M"/>
    <property type="match status" value="1"/>
</dbReference>
<feature type="transmembrane region" description="Helical" evidence="20">
    <location>
        <begin position="121"/>
        <end position="139"/>
    </location>
</feature>
<feature type="transmembrane region" description="Helical" evidence="20">
    <location>
        <begin position="607"/>
        <end position="625"/>
    </location>
</feature>
<dbReference type="Pfam" id="PF00662">
    <property type="entry name" value="Proton_antipo_N"/>
    <property type="match status" value="1"/>
</dbReference>
<evidence type="ECO:0000256" key="11">
    <source>
        <dbReference type="ARBA" id="ARBA00022857"/>
    </source>
</evidence>
<gene>
    <name evidence="20 24" type="primary">ndhF</name>
</gene>
<evidence type="ECO:0000256" key="4">
    <source>
        <dbReference type="ARBA" id="ARBA00011199"/>
    </source>
</evidence>
<dbReference type="RefSeq" id="YP_008593160.1">
    <property type="nucleotide sequence ID" value="NC_022463.1"/>
</dbReference>
<dbReference type="PRINTS" id="PR01434">
    <property type="entry name" value="NADHDHGNASE5"/>
</dbReference>
<evidence type="ECO:0000256" key="2">
    <source>
        <dbReference type="ARBA" id="ARBA00004454"/>
    </source>
</evidence>
<dbReference type="GO" id="GO:0048038">
    <property type="term" value="F:quinone binding"/>
    <property type="evidence" value="ECO:0007669"/>
    <property type="project" value="UniProtKB-KW"/>
</dbReference>
<evidence type="ECO:0000256" key="20">
    <source>
        <dbReference type="RuleBase" id="RU364062"/>
    </source>
</evidence>
<feature type="transmembrane region" description="Helical" evidence="20">
    <location>
        <begin position="549"/>
        <end position="569"/>
    </location>
</feature>
<dbReference type="PANTHER" id="PTHR42829:SF2">
    <property type="entry name" value="NADH-UBIQUINONE OXIDOREDUCTASE CHAIN 5"/>
    <property type="match status" value="1"/>
</dbReference>
<dbReference type="Gene3D" id="1.20.5.2700">
    <property type="match status" value="1"/>
</dbReference>